<evidence type="ECO:0000256" key="1">
    <source>
        <dbReference type="SAM" id="MobiDB-lite"/>
    </source>
</evidence>
<feature type="compositionally biased region" description="Basic residues" evidence="1">
    <location>
        <begin position="7"/>
        <end position="19"/>
    </location>
</feature>
<gene>
    <name evidence="2" type="primary">MYLK3</name>
</gene>
<dbReference type="ChiTaRS" id="MYLK3">
    <property type="organism name" value="human"/>
</dbReference>
<protein>
    <submittedName>
        <fullName evidence="2">Alternative protein MYLK3</fullName>
    </submittedName>
</protein>
<proteinExistence type="predicted"/>
<dbReference type="EMBL" id="HF584427">
    <property type="protein sequence ID" value="CCQ43924.1"/>
    <property type="molecule type" value="Genomic_DNA"/>
</dbReference>
<dbReference type="AlphaFoldDB" id="L8E9T3"/>
<feature type="region of interest" description="Disordered" evidence="1">
    <location>
        <begin position="1"/>
        <end position="35"/>
    </location>
</feature>
<organism evidence="2">
    <name type="scientific">Homo sapiens</name>
    <name type="common">Human</name>
    <dbReference type="NCBI Taxonomy" id="9606"/>
    <lineage>
        <taxon>Eukaryota</taxon>
        <taxon>Metazoa</taxon>
        <taxon>Chordata</taxon>
        <taxon>Craniata</taxon>
        <taxon>Vertebrata</taxon>
        <taxon>Euteleostomi</taxon>
        <taxon>Mammalia</taxon>
        <taxon>Eutheria</taxon>
        <taxon>Euarchontoglires</taxon>
        <taxon>Primates</taxon>
        <taxon>Haplorrhini</taxon>
        <taxon>Catarrhini</taxon>
        <taxon>Hominidae</taxon>
        <taxon>Homo</taxon>
    </lineage>
</organism>
<evidence type="ECO:0000313" key="2">
    <source>
        <dbReference type="EMBL" id="CCQ43924.1"/>
    </source>
</evidence>
<name>L8E9T3_HUMAN</name>
<accession>L8E9T3</accession>
<dbReference type="OrthoDB" id="10260894at2759"/>
<reference evidence="2" key="1">
    <citation type="journal article" date="2013" name="PLoS ONE">
        <title>Direct detection of alternative open reading frames translation products in human significantly expands the proteome.</title>
        <authorList>
            <person name="Vanderperre B."/>
            <person name="Lucier J.-F."/>
            <person name="Motard J."/>
            <person name="Tremblay G."/>
            <person name="Vanderperre S."/>
            <person name="Wisztorski M."/>
            <person name="Salzet M."/>
            <person name="Boisvert F.-M."/>
            <person name="Roucou X."/>
        </authorList>
    </citation>
    <scope>NUCLEOTIDE SEQUENCE</scope>
</reference>
<sequence length="115" mass="13508">MPGSLGKRARRRTCWRGQRRGCPPSERQGWELTPPRQWSHRAREMVFLAQPRHSLATCPCPQRWKPRLLRHPARTSGLAWNWLQHPAGSMWSPRAWRLHQVQDKEHRPAGLTLSP</sequence>